<evidence type="ECO:0000259" key="3">
    <source>
        <dbReference type="PROSITE" id="PS50983"/>
    </source>
</evidence>
<evidence type="ECO:0000256" key="1">
    <source>
        <dbReference type="SAM" id="MobiDB-lite"/>
    </source>
</evidence>
<dbReference type="KEGG" id="dax:FDQ92_08795"/>
<feature type="transmembrane region" description="Helical" evidence="2">
    <location>
        <begin position="62"/>
        <end position="82"/>
    </location>
</feature>
<feature type="region of interest" description="Disordered" evidence="1">
    <location>
        <begin position="210"/>
        <end position="235"/>
    </location>
</feature>
<reference evidence="4 5" key="2">
    <citation type="submission" date="2019-05" db="EMBL/GenBank/DDBJ databases">
        <authorList>
            <person name="Suflita J.M."/>
            <person name="Marks C.R."/>
        </authorList>
    </citation>
    <scope>NUCLEOTIDE SEQUENCE [LARGE SCALE GENOMIC DNA]</scope>
    <source>
        <strain evidence="4 5">ALDC</strain>
    </source>
</reference>
<dbReference type="PANTHER" id="PTHR30535:SF34">
    <property type="entry name" value="MOLYBDATE-BINDING PROTEIN MOLA"/>
    <property type="match status" value="1"/>
</dbReference>
<organism evidence="4 5">
    <name type="scientific">Desulfoglaeba alkanexedens ALDC</name>
    <dbReference type="NCBI Taxonomy" id="980445"/>
    <lineage>
        <taxon>Bacteria</taxon>
        <taxon>Pseudomonadati</taxon>
        <taxon>Thermodesulfobacteriota</taxon>
        <taxon>Syntrophobacteria</taxon>
        <taxon>Syntrophobacterales</taxon>
        <taxon>Syntrophobacteraceae</taxon>
        <taxon>Desulfoglaeba</taxon>
    </lineage>
</organism>
<dbReference type="PANTHER" id="PTHR30535">
    <property type="entry name" value="VITAMIN B12-BINDING PROTEIN"/>
    <property type="match status" value="1"/>
</dbReference>
<evidence type="ECO:0000256" key="2">
    <source>
        <dbReference type="SAM" id="Phobius"/>
    </source>
</evidence>
<dbReference type="RefSeq" id="WP_137424261.1">
    <property type="nucleotide sequence ID" value="NZ_CP040098.1"/>
</dbReference>
<accession>A0A4P8L2U4</accession>
<protein>
    <recommendedName>
        <fullName evidence="3">Fe/B12 periplasmic-binding domain-containing protein</fullName>
    </recommendedName>
</protein>
<sequence>MLKTTWNALSDIRLAVLLLMAASATLLTGSFYAEDHVSLFMALNHMRIQDWLPVQWASRPALVWWIPMLFAIMALLGINTFICAANRILRLVGRRRNMARGRFFYLLTPSLVHFLFITIMLGHLATFTMGRWQRVPLTADSPIAVSPEVPACRVAGIRDEFYPESSALGGRLRQTAVTLACPGGQTRRLQYGRPVFIDGRFLLIDKASQGEKVHNKPMPAGSPPARRPGPASAEAQEASAGQPLLIIVSDPGLAVIILGLTLIMALMIGYFLFKSKPANQKQPARGDGPAQPLRFPHPYLGQKERGTEMKRQITIVSVLLSLSMILAAGAGAEDRILTDMVGRGVRVPLEARRIVTTFKPASLCVTALGLQGRLVGIDTSSRRDPLFLGVAPALADLPAVGQKSTGLNFEAILAVKPDLVILFAQKDGVAIADRLVDHGVAAIVILPEKIDSLYATLRLIAEAAGVPEKAEQPIAACRRVLELVEQRVASIAPDRRKIVYYAAPQGLFFTASGDLLQDEMVTMAGGINAGHALSGYFREISPEQFIAWNPDLVLVSGHGAQRGLEKLEEPQFARVSAVAAGRIYRFPSNIAPWDFPSPLSALGVLWLARTCYPEQFADVDLAAEIDRFHLALFGKSFTELGGRLPQ</sequence>
<dbReference type="AlphaFoldDB" id="A0A4P8L2U4"/>
<feature type="transmembrane region" description="Helical" evidence="2">
    <location>
        <begin position="12"/>
        <end position="33"/>
    </location>
</feature>
<dbReference type="InterPro" id="IPR050902">
    <property type="entry name" value="ABC_Transporter_SBP"/>
</dbReference>
<evidence type="ECO:0000313" key="4">
    <source>
        <dbReference type="EMBL" id="QCQ22247.1"/>
    </source>
</evidence>
<feature type="transmembrane region" description="Helical" evidence="2">
    <location>
        <begin position="253"/>
        <end position="273"/>
    </location>
</feature>
<dbReference type="Proteomes" id="UP000298602">
    <property type="component" value="Chromosome"/>
</dbReference>
<feature type="transmembrane region" description="Helical" evidence="2">
    <location>
        <begin position="313"/>
        <end position="332"/>
    </location>
</feature>
<dbReference type="EMBL" id="CP040098">
    <property type="protein sequence ID" value="QCQ22247.1"/>
    <property type="molecule type" value="Genomic_DNA"/>
</dbReference>
<feature type="transmembrane region" description="Helical" evidence="2">
    <location>
        <begin position="103"/>
        <end position="125"/>
    </location>
</feature>
<keyword evidence="5" id="KW-1185">Reference proteome</keyword>
<dbReference type="SUPFAM" id="SSF53807">
    <property type="entry name" value="Helical backbone' metal receptor"/>
    <property type="match status" value="1"/>
</dbReference>
<proteinExistence type="predicted"/>
<dbReference type="OrthoDB" id="9775594at2"/>
<evidence type="ECO:0000313" key="5">
    <source>
        <dbReference type="Proteomes" id="UP000298602"/>
    </source>
</evidence>
<gene>
    <name evidence="4" type="ORF">FDQ92_08795</name>
</gene>
<dbReference type="Gene3D" id="3.40.50.1980">
    <property type="entry name" value="Nitrogenase molybdenum iron protein domain"/>
    <property type="match status" value="2"/>
</dbReference>
<dbReference type="Gene3D" id="1.20.58.2180">
    <property type="match status" value="1"/>
</dbReference>
<reference evidence="4 5" key="1">
    <citation type="submission" date="2019-05" db="EMBL/GenBank/DDBJ databases">
        <title>The Complete Genome Sequence of the n-alkane-degrading Desulfoglaeba alkanexedens ALDC reveals multiple alkylsuccinate synthase gene clusters.</title>
        <authorList>
            <person name="Callaghan A.V."/>
            <person name="Davidova I.A."/>
            <person name="Duncan K.E."/>
            <person name="Morris B."/>
            <person name="McInerney M.J."/>
        </authorList>
    </citation>
    <scope>NUCLEOTIDE SEQUENCE [LARGE SCALE GENOMIC DNA]</scope>
    <source>
        <strain evidence="4 5">ALDC</strain>
    </source>
</reference>
<name>A0A4P8L2U4_9BACT</name>
<keyword evidence="2" id="KW-0472">Membrane</keyword>
<dbReference type="PROSITE" id="PS50983">
    <property type="entry name" value="FE_B12_PBP"/>
    <property type="match status" value="1"/>
</dbReference>
<dbReference type="InterPro" id="IPR002491">
    <property type="entry name" value="ABC_transptr_periplasmic_BD"/>
</dbReference>
<feature type="domain" description="Fe/B12 periplasmic-binding" evidence="3">
    <location>
        <begin position="353"/>
        <end position="615"/>
    </location>
</feature>
<keyword evidence="2" id="KW-1133">Transmembrane helix</keyword>
<dbReference type="Pfam" id="PF01497">
    <property type="entry name" value="Peripla_BP_2"/>
    <property type="match status" value="1"/>
</dbReference>
<keyword evidence="2" id="KW-0812">Transmembrane</keyword>